<dbReference type="EMBL" id="ALQA01000036">
    <property type="protein sequence ID" value="EJZ07999.1"/>
    <property type="molecule type" value="Genomic_DNA"/>
</dbReference>
<dbReference type="eggNOG" id="COG4319">
    <property type="taxonomic scope" value="Bacteria"/>
</dbReference>
<dbReference type="PATRIC" id="fig|1194972.3.peg.3365"/>
<dbReference type="SUPFAM" id="SSF54427">
    <property type="entry name" value="NTF2-like"/>
    <property type="match status" value="1"/>
</dbReference>
<evidence type="ECO:0000259" key="1">
    <source>
        <dbReference type="Pfam" id="PF13577"/>
    </source>
</evidence>
<name>K0VAH8_MYCVA</name>
<comment type="caution">
    <text evidence="2">The sequence shown here is derived from an EMBL/GenBank/DDBJ whole genome shotgun (WGS) entry which is preliminary data.</text>
</comment>
<reference evidence="2 3" key="1">
    <citation type="journal article" date="2012" name="J. Bacteriol.">
        <title>Complete Genome Sequence of Mycobacterium vaccae Type Strain ATCC 25954.</title>
        <authorList>
            <person name="Ho Y.S."/>
            <person name="Adroub S.A."/>
            <person name="Abadi M."/>
            <person name="Al Alwan B."/>
            <person name="Alkhateeb R."/>
            <person name="Gao G."/>
            <person name="Ragab A."/>
            <person name="Ali S."/>
            <person name="van Soolingen D."/>
            <person name="Bitter W."/>
            <person name="Pain A."/>
            <person name="Abdallah A.M."/>
        </authorList>
    </citation>
    <scope>NUCLEOTIDE SEQUENCE [LARGE SCALE GENOMIC DNA]</scope>
    <source>
        <strain evidence="2 3">ATCC 25954</strain>
    </source>
</reference>
<keyword evidence="3" id="KW-1185">Reference proteome</keyword>
<dbReference type="Pfam" id="PF13577">
    <property type="entry name" value="SnoaL_4"/>
    <property type="match status" value="1"/>
</dbReference>
<protein>
    <recommendedName>
        <fullName evidence="1">SnoaL-like domain-containing protein</fullName>
    </recommendedName>
</protein>
<dbReference type="InterPro" id="IPR032710">
    <property type="entry name" value="NTF2-like_dom_sf"/>
</dbReference>
<sequence length="177" mass="19800">MPKSLEERVQLIEDRQEISDLQSRYINCNDGGWAGPTHGEPQTVAALFTEDGVWEGPLGSVRVQGRSAIAELFGQFQIIPFIIHNVMNPLIEINGDHARGQWHAIIATTTAEGQAFWTFGRYLNEYRRTDQGWQYSTMSFEAASVTTYEKGWGVEQFPGQGAVRPQFDTSIGSSTKD</sequence>
<evidence type="ECO:0000313" key="2">
    <source>
        <dbReference type="EMBL" id="EJZ07999.1"/>
    </source>
</evidence>
<proteinExistence type="predicted"/>
<feature type="domain" description="SnoaL-like" evidence="1">
    <location>
        <begin position="12"/>
        <end position="137"/>
    </location>
</feature>
<dbReference type="HOGENOM" id="CLU_106738_5_1_11"/>
<gene>
    <name evidence="2" type="ORF">MVAC_16856</name>
</gene>
<dbReference type="Gene3D" id="3.10.450.50">
    <property type="match status" value="1"/>
</dbReference>
<organism evidence="2 3">
    <name type="scientific">Mycolicibacterium vaccae ATCC 25954</name>
    <dbReference type="NCBI Taxonomy" id="1194972"/>
    <lineage>
        <taxon>Bacteria</taxon>
        <taxon>Bacillati</taxon>
        <taxon>Actinomycetota</taxon>
        <taxon>Actinomycetes</taxon>
        <taxon>Mycobacteriales</taxon>
        <taxon>Mycobacteriaceae</taxon>
        <taxon>Mycolicibacterium</taxon>
    </lineage>
</organism>
<dbReference type="RefSeq" id="WP_003931797.1">
    <property type="nucleotide sequence ID" value="NZ_JH814694.1"/>
</dbReference>
<dbReference type="InterPro" id="IPR037401">
    <property type="entry name" value="SnoaL-like"/>
</dbReference>
<dbReference type="Proteomes" id="UP000006072">
    <property type="component" value="Unassembled WGS sequence"/>
</dbReference>
<accession>K0VAH8</accession>
<evidence type="ECO:0000313" key="3">
    <source>
        <dbReference type="Proteomes" id="UP000006072"/>
    </source>
</evidence>
<dbReference type="AlphaFoldDB" id="K0VAH8"/>